<dbReference type="HOGENOM" id="CLU_058410_0_0_6"/>
<dbReference type="STRING" id="207949.RED65_01943"/>
<dbReference type="RefSeq" id="WP_007019352.1">
    <property type="nucleotide sequence ID" value="NZ_CH724124.1"/>
</dbReference>
<sequence length="334" mass="36222">MLKNILLISVFTIVGLFSSSAFSVVCPGKFPNPVTDICWKCMFPIFIGPAGVTNGEVPTGEVPPPVCTCPAPPPVFIRFGVGISFWEPARMAEVVRSPMCSPSLGGTKLGEFSLNATQGSNSKGSTDVDDNMAFYHVHWFTYPLLSWVGSAITQGACMSTETLDLTAMSELDPTWSDDELTFFLNPEAVLFANPISIAACAADAVSASVSNFGLDPLFWCSGSAGPVYPLTGQISGNFSAVDSSALEVHRFAYKLHRAGLAMDTSTYAAMCMPIPQPIIRKRQYKQNMVYPVPNPAWGTGFGQTSTIWGVGKEFPYRGEDYAYLIWRKRMCCAF</sequence>
<gene>
    <name evidence="2" type="ORF">RED65_01943</name>
</gene>
<keyword evidence="1" id="KW-0732">Signal</keyword>
<evidence type="ECO:0000313" key="3">
    <source>
        <dbReference type="Proteomes" id="UP000004263"/>
    </source>
</evidence>
<feature type="signal peptide" evidence="1">
    <location>
        <begin position="1"/>
        <end position="23"/>
    </location>
</feature>
<dbReference type="Pfam" id="PF06834">
    <property type="entry name" value="TraU"/>
    <property type="match status" value="1"/>
</dbReference>
<name>Q1MY35_9GAMM</name>
<dbReference type="AlphaFoldDB" id="Q1MY35"/>
<dbReference type="OrthoDB" id="9788211at2"/>
<dbReference type="EMBL" id="AAQH01000030">
    <property type="protein sequence ID" value="EAT10861.1"/>
    <property type="molecule type" value="Genomic_DNA"/>
</dbReference>
<proteinExistence type="predicted"/>
<accession>Q1MY35</accession>
<dbReference type="InterPro" id="IPR009649">
    <property type="entry name" value="TraU"/>
</dbReference>
<dbReference type="Proteomes" id="UP000004263">
    <property type="component" value="Unassembled WGS sequence"/>
</dbReference>
<evidence type="ECO:0000313" key="2">
    <source>
        <dbReference type="EMBL" id="EAT10861.1"/>
    </source>
</evidence>
<reference evidence="2 3" key="1">
    <citation type="submission" date="2006-03" db="EMBL/GenBank/DDBJ databases">
        <authorList>
            <person name="Pinhassi J."/>
            <person name="Pedros-Alio C."/>
            <person name="Ferriera S."/>
            <person name="Johnson J."/>
            <person name="Kravitz S."/>
            <person name="Halpern A."/>
            <person name="Remington K."/>
            <person name="Beeson K."/>
            <person name="Tran B."/>
            <person name="Rogers Y.-H."/>
            <person name="Friedman R."/>
            <person name="Venter J.C."/>
        </authorList>
    </citation>
    <scope>NUCLEOTIDE SEQUENCE [LARGE SCALE GENOMIC DNA]</scope>
    <source>
        <strain evidence="2 3">RED65</strain>
    </source>
</reference>
<evidence type="ECO:0000256" key="1">
    <source>
        <dbReference type="SAM" id="SignalP"/>
    </source>
</evidence>
<comment type="caution">
    <text evidence="2">The sequence shown here is derived from an EMBL/GenBank/DDBJ whole genome shotgun (WGS) entry which is preliminary data.</text>
</comment>
<organism evidence="2 3">
    <name type="scientific">Bermanella marisrubri</name>
    <dbReference type="NCBI Taxonomy" id="207949"/>
    <lineage>
        <taxon>Bacteria</taxon>
        <taxon>Pseudomonadati</taxon>
        <taxon>Pseudomonadota</taxon>
        <taxon>Gammaproteobacteria</taxon>
        <taxon>Oceanospirillales</taxon>
        <taxon>Oceanospirillaceae</taxon>
        <taxon>Bermanella</taxon>
    </lineage>
</organism>
<keyword evidence="3" id="KW-1185">Reference proteome</keyword>
<feature type="chain" id="PRO_5004194732" evidence="1">
    <location>
        <begin position="24"/>
        <end position="334"/>
    </location>
</feature>
<protein>
    <submittedName>
        <fullName evidence="2">TraU</fullName>
    </submittedName>
</protein>
<dbReference type="NCBIfam" id="NF010297">
    <property type="entry name" value="PRK13737.1"/>
    <property type="match status" value="1"/>
</dbReference>